<gene>
    <name evidence="2" type="ORF">N790_02125</name>
</gene>
<feature type="transmembrane region" description="Helical" evidence="1">
    <location>
        <begin position="113"/>
        <end position="135"/>
    </location>
</feature>
<dbReference type="EMBL" id="AVCH01000172">
    <property type="protein sequence ID" value="KFN46219.1"/>
    <property type="molecule type" value="Genomic_DNA"/>
</dbReference>
<comment type="caution">
    <text evidence="2">The sequence shown here is derived from an EMBL/GenBank/DDBJ whole genome shotgun (WGS) entry which is preliminary data.</text>
</comment>
<protein>
    <recommendedName>
        <fullName evidence="4">DUF2127 domain-containing protein</fullName>
    </recommendedName>
</protein>
<reference evidence="2 3" key="1">
    <citation type="submission" date="2013-09" db="EMBL/GenBank/DDBJ databases">
        <title>Genome sequencing of Arenimonas malthae.</title>
        <authorList>
            <person name="Chen F."/>
            <person name="Wang G."/>
        </authorList>
    </citation>
    <scope>NUCLEOTIDE SEQUENCE [LARGE SCALE GENOMIC DNA]</scope>
    <source>
        <strain evidence="2 3">CC-JY-1</strain>
    </source>
</reference>
<keyword evidence="1" id="KW-1133">Transmembrane helix</keyword>
<feature type="transmembrane region" description="Helical" evidence="1">
    <location>
        <begin position="141"/>
        <end position="161"/>
    </location>
</feature>
<proteinExistence type="predicted"/>
<keyword evidence="1" id="KW-0472">Membrane</keyword>
<name>A0A091B5S9_9GAMM</name>
<dbReference type="eggNOG" id="ENOG50336D4">
    <property type="taxonomic scope" value="Bacteria"/>
</dbReference>
<dbReference type="RefSeq" id="WP_043803866.1">
    <property type="nucleotide sequence ID" value="NZ_AVCH01000172.1"/>
</dbReference>
<evidence type="ECO:0000256" key="1">
    <source>
        <dbReference type="SAM" id="Phobius"/>
    </source>
</evidence>
<dbReference type="AlphaFoldDB" id="A0A091B5S9"/>
<sequence length="172" mass="17823">MDEANAAPAPAAQVQVGGKTLAVEEAARIVRSSASWFWWVAGLSLANSIATMTDAGYGMVLGLGITQMVDALFFYDFDGVFTPPSAGGRAFHAVAVLALAGLFVGFGALARRFVLWAFAAGMAVYAADALLFVLAGDWVGVGFHAFVLFMLWGGFGTLRALRAQGAVPVAAA</sequence>
<dbReference type="PATRIC" id="fig|1384054.3.peg.1869"/>
<dbReference type="Proteomes" id="UP000029392">
    <property type="component" value="Unassembled WGS sequence"/>
</dbReference>
<organism evidence="2 3">
    <name type="scientific">Arenimonas malthae CC-JY-1</name>
    <dbReference type="NCBI Taxonomy" id="1384054"/>
    <lineage>
        <taxon>Bacteria</taxon>
        <taxon>Pseudomonadati</taxon>
        <taxon>Pseudomonadota</taxon>
        <taxon>Gammaproteobacteria</taxon>
        <taxon>Lysobacterales</taxon>
        <taxon>Lysobacteraceae</taxon>
        <taxon>Arenimonas</taxon>
    </lineage>
</organism>
<evidence type="ECO:0000313" key="2">
    <source>
        <dbReference type="EMBL" id="KFN46219.1"/>
    </source>
</evidence>
<keyword evidence="1" id="KW-0812">Transmembrane</keyword>
<evidence type="ECO:0008006" key="4">
    <source>
        <dbReference type="Google" id="ProtNLM"/>
    </source>
</evidence>
<dbReference type="OrthoDB" id="2083660at2"/>
<accession>A0A091B5S9</accession>
<keyword evidence="3" id="KW-1185">Reference proteome</keyword>
<evidence type="ECO:0000313" key="3">
    <source>
        <dbReference type="Proteomes" id="UP000029392"/>
    </source>
</evidence>
<feature type="transmembrane region" description="Helical" evidence="1">
    <location>
        <begin position="86"/>
        <end position="106"/>
    </location>
</feature>